<dbReference type="GO" id="GO:0005886">
    <property type="term" value="C:plasma membrane"/>
    <property type="evidence" value="ECO:0007669"/>
    <property type="project" value="UniProtKB-SubCell"/>
</dbReference>
<dbReference type="GO" id="GO:0016746">
    <property type="term" value="F:acyltransferase activity"/>
    <property type="evidence" value="ECO:0007669"/>
    <property type="project" value="UniProtKB-KW"/>
</dbReference>
<keyword evidence="9" id="KW-1185">Reference proteome</keyword>
<proteinExistence type="predicted"/>
<evidence type="ECO:0000313" key="9">
    <source>
        <dbReference type="Proteomes" id="UP000474296"/>
    </source>
</evidence>
<keyword evidence="5 7" id="KW-0472">Membrane</keyword>
<evidence type="ECO:0000256" key="1">
    <source>
        <dbReference type="ARBA" id="ARBA00004533"/>
    </source>
</evidence>
<keyword evidence="7" id="KW-1133">Transmembrane helix</keyword>
<dbReference type="Pfam" id="PF03279">
    <property type="entry name" value="Lip_A_acyltrans"/>
    <property type="match status" value="1"/>
</dbReference>
<dbReference type="Proteomes" id="UP000474296">
    <property type="component" value="Unassembled WGS sequence"/>
</dbReference>
<gene>
    <name evidence="8" type="ORF">GWK10_04780</name>
</gene>
<dbReference type="PANTHER" id="PTHR30606">
    <property type="entry name" value="LIPID A BIOSYNTHESIS LAUROYL ACYLTRANSFERASE"/>
    <property type="match status" value="1"/>
</dbReference>
<dbReference type="AlphaFoldDB" id="A0A6M0CGD9"/>
<comment type="caution">
    <text evidence="8">The sequence shown here is derived from an EMBL/GenBank/DDBJ whole genome shotgun (WGS) entry which is preliminary data.</text>
</comment>
<protein>
    <submittedName>
        <fullName evidence="8">Lipid A biosynthesis acyltransferase</fullName>
    </submittedName>
</protein>
<evidence type="ECO:0000256" key="6">
    <source>
        <dbReference type="ARBA" id="ARBA00023315"/>
    </source>
</evidence>
<evidence type="ECO:0000256" key="5">
    <source>
        <dbReference type="ARBA" id="ARBA00023136"/>
    </source>
</evidence>
<keyword evidence="2" id="KW-1003">Cell membrane</keyword>
<keyword evidence="3" id="KW-0997">Cell inner membrane</keyword>
<evidence type="ECO:0000313" key="8">
    <source>
        <dbReference type="EMBL" id="NER16512.1"/>
    </source>
</evidence>
<accession>A0A6M0CGD9</accession>
<evidence type="ECO:0000256" key="3">
    <source>
        <dbReference type="ARBA" id="ARBA00022519"/>
    </source>
</evidence>
<name>A0A6M0CGD9_9FLAO</name>
<sequence length="297" mass="35491">MQLLVYIIAYPLLWIIASLPFRLFYLFSDFVYFLVYRVFGYRKKVVVDNIKMAFPEKSDIEVNRITKKFYKHMCDLFLEMIKSLRISEKEIKKRFYVTNAEAIDKYTKAHQSVQLICGHFASYEWAMSLEYHIAHKGYAVYTPLGNKYFDRLVQKIRKRHNAELISRYESMQTIQMHHDTKVLAMYGMASDQSPMPMKAKYWRDFFGINVPVHTGVEFMAKKFDQAVVFIDIQKVKRGYYTATFKEITATPNDYPDYEITDIFTDMLEAQIRKAPEYYLWTHKRFKHRDKHPPGMVK</sequence>
<dbReference type="CDD" id="cd07984">
    <property type="entry name" value="LPLAT_LABLAT-like"/>
    <property type="match status" value="1"/>
</dbReference>
<keyword evidence="6 8" id="KW-0012">Acyltransferase</keyword>
<dbReference type="RefSeq" id="WP_164029784.1">
    <property type="nucleotide sequence ID" value="NZ_JAABOQ010000002.1"/>
</dbReference>
<evidence type="ECO:0000256" key="4">
    <source>
        <dbReference type="ARBA" id="ARBA00022679"/>
    </source>
</evidence>
<comment type="subcellular location">
    <subcellularLocation>
        <location evidence="1">Cell inner membrane</location>
    </subcellularLocation>
</comment>
<organism evidence="8 9">
    <name type="scientific">Spongiivirga citrea</name>
    <dbReference type="NCBI Taxonomy" id="1481457"/>
    <lineage>
        <taxon>Bacteria</taxon>
        <taxon>Pseudomonadati</taxon>
        <taxon>Bacteroidota</taxon>
        <taxon>Flavobacteriia</taxon>
        <taxon>Flavobacteriales</taxon>
        <taxon>Flavobacteriaceae</taxon>
        <taxon>Spongiivirga</taxon>
    </lineage>
</organism>
<keyword evidence="7" id="KW-0812">Transmembrane</keyword>
<evidence type="ECO:0000256" key="7">
    <source>
        <dbReference type="SAM" id="Phobius"/>
    </source>
</evidence>
<reference evidence="8 9" key="1">
    <citation type="submission" date="2020-01" db="EMBL/GenBank/DDBJ databases">
        <title>Spongiivirga citrea KCTC 32990T.</title>
        <authorList>
            <person name="Wang G."/>
        </authorList>
    </citation>
    <scope>NUCLEOTIDE SEQUENCE [LARGE SCALE GENOMIC DNA]</scope>
    <source>
        <strain evidence="8 9">KCTC 32990</strain>
    </source>
</reference>
<dbReference type="InterPro" id="IPR004960">
    <property type="entry name" value="LipA_acyltrans"/>
</dbReference>
<dbReference type="PIRSF" id="PIRSF026649">
    <property type="entry name" value="MsbB"/>
    <property type="match status" value="1"/>
</dbReference>
<keyword evidence="4 8" id="KW-0808">Transferase</keyword>
<dbReference type="EMBL" id="JAABOQ010000002">
    <property type="protein sequence ID" value="NER16512.1"/>
    <property type="molecule type" value="Genomic_DNA"/>
</dbReference>
<feature type="transmembrane region" description="Helical" evidence="7">
    <location>
        <begin position="12"/>
        <end position="35"/>
    </location>
</feature>
<evidence type="ECO:0000256" key="2">
    <source>
        <dbReference type="ARBA" id="ARBA00022475"/>
    </source>
</evidence>
<dbReference type="PANTHER" id="PTHR30606:SF10">
    <property type="entry name" value="PHOSPHATIDYLINOSITOL MANNOSIDE ACYLTRANSFERASE"/>
    <property type="match status" value="1"/>
</dbReference>
<dbReference type="GO" id="GO:0009247">
    <property type="term" value="P:glycolipid biosynthetic process"/>
    <property type="evidence" value="ECO:0007669"/>
    <property type="project" value="UniProtKB-ARBA"/>
</dbReference>